<protein>
    <submittedName>
        <fullName evidence="6">LysR family transcriptional regulator</fullName>
    </submittedName>
</protein>
<dbReference type="InterPro" id="IPR036388">
    <property type="entry name" value="WH-like_DNA-bd_sf"/>
</dbReference>
<evidence type="ECO:0000313" key="6">
    <source>
        <dbReference type="EMBL" id="MBU3819350.1"/>
    </source>
</evidence>
<evidence type="ECO:0000313" key="7">
    <source>
        <dbReference type="Proteomes" id="UP000824178"/>
    </source>
</evidence>
<dbReference type="GO" id="GO:0003677">
    <property type="term" value="F:DNA binding"/>
    <property type="evidence" value="ECO:0007669"/>
    <property type="project" value="UniProtKB-KW"/>
</dbReference>
<dbReference type="Pfam" id="PF03466">
    <property type="entry name" value="LysR_substrate"/>
    <property type="match status" value="1"/>
</dbReference>
<accession>A0A9E2KJM9</accession>
<evidence type="ECO:0000256" key="3">
    <source>
        <dbReference type="ARBA" id="ARBA00023125"/>
    </source>
</evidence>
<dbReference type="AlphaFoldDB" id="A0A9E2KJM9"/>
<dbReference type="EMBL" id="JAHLFH010000060">
    <property type="protein sequence ID" value="MBU3819350.1"/>
    <property type="molecule type" value="Genomic_DNA"/>
</dbReference>
<dbReference type="InterPro" id="IPR000847">
    <property type="entry name" value="LysR_HTH_N"/>
</dbReference>
<reference evidence="6" key="1">
    <citation type="journal article" date="2021" name="PeerJ">
        <title>Extensive microbial diversity within the chicken gut microbiome revealed by metagenomics and culture.</title>
        <authorList>
            <person name="Gilroy R."/>
            <person name="Ravi A."/>
            <person name="Getino M."/>
            <person name="Pursley I."/>
            <person name="Horton D.L."/>
            <person name="Alikhan N.F."/>
            <person name="Baker D."/>
            <person name="Gharbi K."/>
            <person name="Hall N."/>
            <person name="Watson M."/>
            <person name="Adriaenssens E.M."/>
            <person name="Foster-Nyarko E."/>
            <person name="Jarju S."/>
            <person name="Secka A."/>
            <person name="Antonio M."/>
            <person name="Oren A."/>
            <person name="Chaudhuri R.R."/>
            <person name="La Ragione R."/>
            <person name="Hildebrand F."/>
            <person name="Pallen M.J."/>
        </authorList>
    </citation>
    <scope>NUCLEOTIDE SEQUENCE</scope>
    <source>
        <strain evidence="6">742</strain>
    </source>
</reference>
<keyword evidence="2" id="KW-0805">Transcription regulation</keyword>
<evidence type="ECO:0000256" key="4">
    <source>
        <dbReference type="ARBA" id="ARBA00023163"/>
    </source>
</evidence>
<dbReference type="FunFam" id="1.10.10.10:FF:000001">
    <property type="entry name" value="LysR family transcriptional regulator"/>
    <property type="match status" value="1"/>
</dbReference>
<sequence length="307" mass="33260">MAIPYDYYRIFYYVAKYQSLTRAAAALQSNQPNVTRTINALERELQCRLFQRSHRGVSLTPEGEKLFSHVQIMQEQLQAAEAELAGRRSLQSGSISVGASEIALHGLLLPVLRRFRRQYPGVRFQITNHSSPQAVAALRAGLVELAVICTPCDAIVRPLTEIPLCPSQDILVAGPEYAFLAGRVLTLAEVAAQPLVCLGPGSTSYPFYSRLFARQGLTLSPDIQAATADQILPMVRYGLGLGFVPAALARDALEQGEILQLALDQPIPVRSISLVKDRSRALSVAAMELERMLRAAAASPAPAAPGA</sequence>
<dbReference type="PROSITE" id="PS50931">
    <property type="entry name" value="HTH_LYSR"/>
    <property type="match status" value="1"/>
</dbReference>
<dbReference type="PANTHER" id="PTHR30419">
    <property type="entry name" value="HTH-TYPE TRANSCRIPTIONAL REGULATOR YBHD"/>
    <property type="match status" value="1"/>
</dbReference>
<evidence type="ECO:0000256" key="1">
    <source>
        <dbReference type="ARBA" id="ARBA00009437"/>
    </source>
</evidence>
<keyword evidence="4" id="KW-0804">Transcription</keyword>
<comment type="caution">
    <text evidence="6">The sequence shown here is derived from an EMBL/GenBank/DDBJ whole genome shotgun (WGS) entry which is preliminary data.</text>
</comment>
<dbReference type="PRINTS" id="PR00039">
    <property type="entry name" value="HTHLYSR"/>
</dbReference>
<organism evidence="6 7">
    <name type="scientific">Candidatus Faecalibacterium intestinavium</name>
    <dbReference type="NCBI Taxonomy" id="2838580"/>
    <lineage>
        <taxon>Bacteria</taxon>
        <taxon>Bacillati</taxon>
        <taxon>Bacillota</taxon>
        <taxon>Clostridia</taxon>
        <taxon>Eubacteriales</taxon>
        <taxon>Oscillospiraceae</taxon>
        <taxon>Faecalibacterium</taxon>
    </lineage>
</organism>
<dbReference type="Gene3D" id="1.10.10.10">
    <property type="entry name" value="Winged helix-like DNA-binding domain superfamily/Winged helix DNA-binding domain"/>
    <property type="match status" value="1"/>
</dbReference>
<name>A0A9E2KJM9_9FIRM</name>
<gene>
    <name evidence="6" type="ORF">H9864_03120</name>
</gene>
<dbReference type="InterPro" id="IPR050950">
    <property type="entry name" value="HTH-type_LysR_regulators"/>
</dbReference>
<dbReference type="GO" id="GO:0003700">
    <property type="term" value="F:DNA-binding transcription factor activity"/>
    <property type="evidence" value="ECO:0007669"/>
    <property type="project" value="InterPro"/>
</dbReference>
<dbReference type="GO" id="GO:0005829">
    <property type="term" value="C:cytosol"/>
    <property type="evidence" value="ECO:0007669"/>
    <property type="project" value="TreeGrafter"/>
</dbReference>
<evidence type="ECO:0000256" key="2">
    <source>
        <dbReference type="ARBA" id="ARBA00023015"/>
    </source>
</evidence>
<comment type="similarity">
    <text evidence="1">Belongs to the LysR transcriptional regulatory family.</text>
</comment>
<feature type="domain" description="HTH lysR-type" evidence="5">
    <location>
        <begin position="9"/>
        <end position="60"/>
    </location>
</feature>
<reference evidence="6" key="2">
    <citation type="submission" date="2021-04" db="EMBL/GenBank/DDBJ databases">
        <authorList>
            <person name="Gilroy R."/>
        </authorList>
    </citation>
    <scope>NUCLEOTIDE SEQUENCE</scope>
    <source>
        <strain evidence="6">742</strain>
    </source>
</reference>
<dbReference type="InterPro" id="IPR036390">
    <property type="entry name" value="WH_DNA-bd_sf"/>
</dbReference>
<keyword evidence="3" id="KW-0238">DNA-binding</keyword>
<proteinExistence type="inferred from homology"/>
<dbReference type="SUPFAM" id="SSF53850">
    <property type="entry name" value="Periplasmic binding protein-like II"/>
    <property type="match status" value="1"/>
</dbReference>
<dbReference type="Proteomes" id="UP000824178">
    <property type="component" value="Unassembled WGS sequence"/>
</dbReference>
<evidence type="ECO:0000259" key="5">
    <source>
        <dbReference type="PROSITE" id="PS50931"/>
    </source>
</evidence>
<dbReference type="Gene3D" id="3.40.190.10">
    <property type="entry name" value="Periplasmic binding protein-like II"/>
    <property type="match status" value="2"/>
</dbReference>
<dbReference type="Pfam" id="PF00126">
    <property type="entry name" value="HTH_1"/>
    <property type="match status" value="1"/>
</dbReference>
<dbReference type="SUPFAM" id="SSF46785">
    <property type="entry name" value="Winged helix' DNA-binding domain"/>
    <property type="match status" value="1"/>
</dbReference>
<dbReference type="InterPro" id="IPR005119">
    <property type="entry name" value="LysR_subst-bd"/>
</dbReference>
<dbReference type="CDD" id="cd05466">
    <property type="entry name" value="PBP2_LTTR_substrate"/>
    <property type="match status" value="1"/>
</dbReference>